<dbReference type="Proteomes" id="UP000579647">
    <property type="component" value="Unassembled WGS sequence"/>
</dbReference>
<comment type="caution">
    <text evidence="1">The sequence shown here is derived from an EMBL/GenBank/DDBJ whole genome shotgun (WGS) entry which is preliminary data.</text>
</comment>
<gene>
    <name evidence="1" type="ORF">HNR07_003459</name>
</gene>
<accession>A0A840W8E7</accession>
<dbReference type="AlphaFoldDB" id="A0A840W8E7"/>
<proteinExistence type="predicted"/>
<name>A0A840W8E7_9ACTN</name>
<dbReference type="EMBL" id="JACHDO010000001">
    <property type="protein sequence ID" value="MBB5492322.1"/>
    <property type="molecule type" value="Genomic_DNA"/>
</dbReference>
<dbReference type="RefSeq" id="WP_184365811.1">
    <property type="nucleotide sequence ID" value="NZ_JACHDO010000001.1"/>
</dbReference>
<evidence type="ECO:0000313" key="2">
    <source>
        <dbReference type="Proteomes" id="UP000579647"/>
    </source>
</evidence>
<keyword evidence="2" id="KW-1185">Reference proteome</keyword>
<organism evidence="1 2">
    <name type="scientific">Nocardiopsis metallicus</name>
    <dbReference type="NCBI Taxonomy" id="179819"/>
    <lineage>
        <taxon>Bacteria</taxon>
        <taxon>Bacillati</taxon>
        <taxon>Actinomycetota</taxon>
        <taxon>Actinomycetes</taxon>
        <taxon>Streptosporangiales</taxon>
        <taxon>Nocardiopsidaceae</taxon>
        <taxon>Nocardiopsis</taxon>
    </lineage>
</organism>
<reference evidence="1 2" key="1">
    <citation type="submission" date="2020-08" db="EMBL/GenBank/DDBJ databases">
        <title>Sequencing the genomes of 1000 actinobacteria strains.</title>
        <authorList>
            <person name="Klenk H.-P."/>
        </authorList>
    </citation>
    <scope>NUCLEOTIDE SEQUENCE [LARGE SCALE GENOMIC DNA]</scope>
    <source>
        <strain evidence="1 2">DSM 44598</strain>
    </source>
</reference>
<protein>
    <submittedName>
        <fullName evidence="1">Uncharacterized protein</fullName>
    </submittedName>
</protein>
<evidence type="ECO:0000313" key="1">
    <source>
        <dbReference type="EMBL" id="MBB5492322.1"/>
    </source>
</evidence>
<sequence length="62" mass="6421">MLVTLVVGSDEDSASVLETREPPFVAARIVVVHDRVGITVLVLAASCFQGGQRGGAGPEDVE</sequence>